<dbReference type="InterPro" id="IPR016883">
    <property type="entry name" value="UCP028431"/>
</dbReference>
<protein>
    <recommendedName>
        <fullName evidence="1">Glycoamylase-like domain-containing protein</fullName>
    </recommendedName>
</protein>
<reference evidence="3 5" key="2">
    <citation type="submission" date="2016-10" db="EMBL/GenBank/DDBJ databases">
        <authorList>
            <person name="Varghese N."/>
            <person name="Submissions S."/>
        </authorList>
    </citation>
    <scope>NUCLEOTIDE SEQUENCE [LARGE SCALE GENOMIC DNA]</scope>
    <source>
        <strain evidence="3 5">CGMCC 1.7071</strain>
    </source>
</reference>
<dbReference type="Proteomes" id="UP000183063">
    <property type="component" value="Unassembled WGS sequence"/>
</dbReference>
<dbReference type="STRING" id="501024.RTCCBAU85039_0220"/>
<dbReference type="PIRSF" id="PIRSF028431">
    <property type="entry name" value="UCP028431"/>
    <property type="match status" value="1"/>
</dbReference>
<accession>A0A1H8FA49</accession>
<dbReference type="EMBL" id="FNXB01000001">
    <property type="protein sequence ID" value="SEH40968.1"/>
    <property type="molecule type" value="Genomic_DNA"/>
</dbReference>
<evidence type="ECO:0000313" key="3">
    <source>
        <dbReference type="EMBL" id="SEN28324.1"/>
    </source>
</evidence>
<dbReference type="Pfam" id="PF10091">
    <property type="entry name" value="Glycoamylase"/>
    <property type="match status" value="1"/>
</dbReference>
<dbReference type="EMBL" id="FOCV01000003">
    <property type="protein sequence ID" value="SEN28324.1"/>
    <property type="molecule type" value="Genomic_DNA"/>
</dbReference>
<organism evidence="2 4">
    <name type="scientific">Rhizobium tibeticum</name>
    <dbReference type="NCBI Taxonomy" id="501024"/>
    <lineage>
        <taxon>Bacteria</taxon>
        <taxon>Pseudomonadati</taxon>
        <taxon>Pseudomonadota</taxon>
        <taxon>Alphaproteobacteria</taxon>
        <taxon>Hyphomicrobiales</taxon>
        <taxon>Rhizobiaceae</taxon>
        <taxon>Rhizobium/Agrobacterium group</taxon>
        <taxon>Rhizobium</taxon>
    </lineage>
</organism>
<evidence type="ECO:0000313" key="4">
    <source>
        <dbReference type="Proteomes" id="UP000183063"/>
    </source>
</evidence>
<dbReference type="AlphaFoldDB" id="A0A1H8FA49"/>
<dbReference type="Proteomes" id="UP000198939">
    <property type="component" value="Unassembled WGS sequence"/>
</dbReference>
<keyword evidence="5" id="KW-1185">Reference proteome</keyword>
<evidence type="ECO:0000259" key="1">
    <source>
        <dbReference type="Pfam" id="PF10091"/>
    </source>
</evidence>
<reference evidence="2" key="3">
    <citation type="submission" date="2016-10" db="EMBL/GenBank/DDBJ databases">
        <authorList>
            <person name="de Groot N.N."/>
        </authorList>
    </citation>
    <scope>NUCLEOTIDE SEQUENCE [LARGE SCALE GENOMIC DNA]</scope>
    <source>
        <strain evidence="2">CCBAU85039</strain>
    </source>
</reference>
<dbReference type="InterPro" id="IPR019282">
    <property type="entry name" value="Glycoamylase-like_cons_dom"/>
</dbReference>
<feature type="domain" description="Glycoamylase-like" evidence="1">
    <location>
        <begin position="205"/>
        <end position="437"/>
    </location>
</feature>
<evidence type="ECO:0000313" key="2">
    <source>
        <dbReference type="EMBL" id="SEH40968.1"/>
    </source>
</evidence>
<sequence>MIDLRVMLRHFERGLDNKLGLARMLQRTEESDVALIDRLQRGAFNYFPKHYNPENGLVADTSVAGVPCSIAAVGFALSSYTVAVERGWMERADAIERTLKTLCFFANGHQGRERHAIGYRGFFYHFLHMDTGHRAWNSELSTIDTTLLVAGMLTAAAYFDRNTEAEIEIRRLASLVYQRIDWHWALNKGETVCMGWKPGSGFLRWRWQGYDEAVLLYTLALASPTHPIPASSYDAFTASYSWMLFGDQPYVYAGPLFIHFFSHAWIDFRGIQDKAMADRNWDYFRNTQVSIAVQRDYAERNPGHFVGYNKDIWGLSASDGPPPTRNMRGGRHPRVLGYAARGAPLGPDDGTIAPWAALASLPYDRQASLDGLRALMSTYPNLLYEDRFPDGFNPTVKTKRPEGWVDDRCVGIDQGLLVMTIENDRSDFIWGLMRRSPVIRRGLERAGFTGGWLSEDESFERKIA</sequence>
<evidence type="ECO:0000313" key="5">
    <source>
        <dbReference type="Proteomes" id="UP000198939"/>
    </source>
</evidence>
<gene>
    <name evidence="2" type="ORF">RTCCBAU85039_0220</name>
    <name evidence="3" type="ORF">SAMN05216228_1003225</name>
</gene>
<dbReference type="Gene3D" id="1.50.10.140">
    <property type="match status" value="1"/>
</dbReference>
<reference evidence="4" key="1">
    <citation type="submission" date="2016-10" db="EMBL/GenBank/DDBJ databases">
        <authorList>
            <person name="Wibberg D."/>
        </authorList>
    </citation>
    <scope>NUCLEOTIDE SEQUENCE [LARGE SCALE GENOMIC DNA]</scope>
</reference>
<proteinExistence type="predicted"/>
<name>A0A1H8FA49_9HYPH</name>